<name>U5GHH8_POPTR</name>
<dbReference type="Proteomes" id="UP000006729">
    <property type="component" value="Chromosome 4"/>
</dbReference>
<evidence type="ECO:0000259" key="6">
    <source>
        <dbReference type="Pfam" id="PF01095"/>
    </source>
</evidence>
<evidence type="ECO:0000313" key="8">
    <source>
        <dbReference type="Proteomes" id="UP000006729"/>
    </source>
</evidence>
<dbReference type="Gramene" id="Potri.004G020800.1.v4.1">
    <property type="protein sequence ID" value="Potri.004G020800.1.v4.1"/>
    <property type="gene ID" value="Potri.004G020800.v4.1"/>
</dbReference>
<dbReference type="OMA" id="ANEAMKF"/>
<dbReference type="InterPro" id="IPR012334">
    <property type="entry name" value="Pectin_lyas_fold"/>
</dbReference>
<dbReference type="STRING" id="3694.U5GHH8"/>
<dbReference type="GO" id="GO:0030599">
    <property type="term" value="F:pectinesterase activity"/>
    <property type="evidence" value="ECO:0007669"/>
    <property type="project" value="InterPro"/>
</dbReference>
<dbReference type="EMBL" id="CM009293">
    <property type="protein sequence ID" value="PNT39162.1"/>
    <property type="molecule type" value="Genomic_DNA"/>
</dbReference>
<keyword evidence="3" id="KW-0964">Secreted</keyword>
<reference evidence="7 8" key="1">
    <citation type="journal article" date="2006" name="Science">
        <title>The genome of black cottonwood, Populus trichocarpa (Torr. &amp; Gray).</title>
        <authorList>
            <person name="Tuskan G.A."/>
            <person name="Difazio S."/>
            <person name="Jansson S."/>
            <person name="Bohlmann J."/>
            <person name="Grigoriev I."/>
            <person name="Hellsten U."/>
            <person name="Putnam N."/>
            <person name="Ralph S."/>
            <person name="Rombauts S."/>
            <person name="Salamov A."/>
            <person name="Schein J."/>
            <person name="Sterck L."/>
            <person name="Aerts A."/>
            <person name="Bhalerao R.R."/>
            <person name="Bhalerao R.P."/>
            <person name="Blaudez D."/>
            <person name="Boerjan W."/>
            <person name="Brun A."/>
            <person name="Brunner A."/>
            <person name="Busov V."/>
            <person name="Campbell M."/>
            <person name="Carlson J."/>
            <person name="Chalot M."/>
            <person name="Chapman J."/>
            <person name="Chen G.L."/>
            <person name="Cooper D."/>
            <person name="Coutinho P.M."/>
            <person name="Couturier J."/>
            <person name="Covert S."/>
            <person name="Cronk Q."/>
            <person name="Cunningham R."/>
            <person name="Davis J."/>
            <person name="Degroeve S."/>
            <person name="Dejardin A."/>
            <person name="Depamphilis C."/>
            <person name="Detter J."/>
            <person name="Dirks B."/>
            <person name="Dubchak I."/>
            <person name="Duplessis S."/>
            <person name="Ehlting J."/>
            <person name="Ellis B."/>
            <person name="Gendler K."/>
            <person name="Goodstein D."/>
            <person name="Gribskov M."/>
            <person name="Grimwood J."/>
            <person name="Groover A."/>
            <person name="Gunter L."/>
            <person name="Hamberger B."/>
            <person name="Heinze B."/>
            <person name="Helariutta Y."/>
            <person name="Henrissat B."/>
            <person name="Holligan D."/>
            <person name="Holt R."/>
            <person name="Huang W."/>
            <person name="Islam-Faridi N."/>
            <person name="Jones S."/>
            <person name="Jones-Rhoades M."/>
            <person name="Jorgensen R."/>
            <person name="Joshi C."/>
            <person name="Kangasjarvi J."/>
            <person name="Karlsson J."/>
            <person name="Kelleher C."/>
            <person name="Kirkpatrick R."/>
            <person name="Kirst M."/>
            <person name="Kohler A."/>
            <person name="Kalluri U."/>
            <person name="Larimer F."/>
            <person name="Leebens-Mack J."/>
            <person name="Leple J.C."/>
            <person name="Locascio P."/>
            <person name="Lou Y."/>
            <person name="Lucas S."/>
            <person name="Martin F."/>
            <person name="Montanini B."/>
            <person name="Napoli C."/>
            <person name="Nelson D.R."/>
            <person name="Nelson C."/>
            <person name="Nieminen K."/>
            <person name="Nilsson O."/>
            <person name="Pereda V."/>
            <person name="Peter G."/>
            <person name="Philippe R."/>
            <person name="Pilate G."/>
            <person name="Poliakov A."/>
            <person name="Razumovskaya J."/>
            <person name="Richardson P."/>
            <person name="Rinaldi C."/>
            <person name="Ritland K."/>
            <person name="Rouze P."/>
            <person name="Ryaboy D."/>
            <person name="Schmutz J."/>
            <person name="Schrader J."/>
            <person name="Segerman B."/>
            <person name="Shin H."/>
            <person name="Siddiqui A."/>
            <person name="Sterky F."/>
            <person name="Terry A."/>
            <person name="Tsai C.J."/>
            <person name="Uberbacher E."/>
            <person name="Unneberg P."/>
            <person name="Vahala J."/>
            <person name="Wall K."/>
            <person name="Wessler S."/>
            <person name="Yang G."/>
            <person name="Yin T."/>
            <person name="Douglas C."/>
            <person name="Marra M."/>
            <person name="Sandberg G."/>
            <person name="Van de Peer Y."/>
            <person name="Rokhsar D."/>
        </authorList>
    </citation>
    <scope>NUCLEOTIDE SEQUENCE [LARGE SCALE GENOMIC DNA]</scope>
    <source>
        <strain evidence="8">cv. Nisqually</strain>
    </source>
</reference>
<dbReference type="HOGENOM" id="CLU_2726934_0_0_1"/>
<sequence length="72" mass="7863">MVNPAGWSVWEGEFPSKTLYYGEYSNQGPGAGAGKRVKWPGYHVITSANEAMKFTVAELIQGGMAEGYWSCL</sequence>
<proteinExistence type="predicted"/>
<dbReference type="UniPathway" id="UPA00545">
    <property type="reaction ID" value="UER00823"/>
</dbReference>
<organism evidence="7 8">
    <name type="scientific">Populus trichocarpa</name>
    <name type="common">Western balsam poplar</name>
    <name type="synonym">Populus balsamifera subsp. trichocarpa</name>
    <dbReference type="NCBI Taxonomy" id="3694"/>
    <lineage>
        <taxon>Eukaryota</taxon>
        <taxon>Viridiplantae</taxon>
        <taxon>Streptophyta</taxon>
        <taxon>Embryophyta</taxon>
        <taxon>Tracheophyta</taxon>
        <taxon>Spermatophyta</taxon>
        <taxon>Magnoliopsida</taxon>
        <taxon>eudicotyledons</taxon>
        <taxon>Gunneridae</taxon>
        <taxon>Pentapetalae</taxon>
        <taxon>rosids</taxon>
        <taxon>fabids</taxon>
        <taxon>Malpighiales</taxon>
        <taxon>Salicaceae</taxon>
        <taxon>Saliceae</taxon>
        <taxon>Populus</taxon>
    </lineage>
</organism>
<gene>
    <name evidence="7" type="ORF">POPTR_004G020800</name>
</gene>
<dbReference type="GO" id="GO:0045490">
    <property type="term" value="P:pectin catabolic process"/>
    <property type="evidence" value="ECO:0007669"/>
    <property type="project" value="UniProtKB-UniPathway"/>
</dbReference>
<keyword evidence="3" id="KW-0134">Cell wall</keyword>
<keyword evidence="8" id="KW-1185">Reference proteome</keyword>
<dbReference type="Gene3D" id="2.160.20.10">
    <property type="entry name" value="Single-stranded right-handed beta-helix, Pectin lyase-like"/>
    <property type="match status" value="1"/>
</dbReference>
<dbReference type="SUPFAM" id="SSF51126">
    <property type="entry name" value="Pectin lyase-like"/>
    <property type="match status" value="1"/>
</dbReference>
<evidence type="ECO:0000256" key="2">
    <source>
        <dbReference type="ARBA" id="ARBA00005184"/>
    </source>
</evidence>
<accession>U5GHH8</accession>
<evidence type="ECO:0000256" key="5">
    <source>
        <dbReference type="ARBA" id="ARBA00023085"/>
    </source>
</evidence>
<dbReference type="Pfam" id="PF01095">
    <property type="entry name" value="Pectinesterase"/>
    <property type="match status" value="1"/>
</dbReference>
<evidence type="ECO:0000313" key="7">
    <source>
        <dbReference type="EMBL" id="PNT39162.1"/>
    </source>
</evidence>
<dbReference type="PANTHER" id="PTHR31707">
    <property type="entry name" value="PECTINESTERASE"/>
    <property type="match status" value="1"/>
</dbReference>
<keyword evidence="4" id="KW-0378">Hydrolase</keyword>
<dbReference type="AlphaFoldDB" id="U5GHH8"/>
<evidence type="ECO:0000256" key="4">
    <source>
        <dbReference type="ARBA" id="ARBA00022801"/>
    </source>
</evidence>
<dbReference type="GO" id="GO:0042545">
    <property type="term" value="P:cell wall modification"/>
    <property type="evidence" value="ECO:0007669"/>
    <property type="project" value="InterPro"/>
</dbReference>
<evidence type="ECO:0000256" key="1">
    <source>
        <dbReference type="ARBA" id="ARBA00004191"/>
    </source>
</evidence>
<feature type="domain" description="Pectinesterase catalytic" evidence="6">
    <location>
        <begin position="1"/>
        <end position="62"/>
    </location>
</feature>
<comment type="subcellular location">
    <subcellularLocation>
        <location evidence="1">Secreted</location>
        <location evidence="1">Cell wall</location>
    </subcellularLocation>
</comment>
<dbReference type="InterPro" id="IPR011050">
    <property type="entry name" value="Pectin_lyase_fold/virulence"/>
</dbReference>
<evidence type="ECO:0000256" key="3">
    <source>
        <dbReference type="ARBA" id="ARBA00022512"/>
    </source>
</evidence>
<dbReference type="InterPro" id="IPR000070">
    <property type="entry name" value="Pectinesterase_cat"/>
</dbReference>
<protein>
    <recommendedName>
        <fullName evidence="6">Pectinesterase catalytic domain-containing protein</fullName>
    </recommendedName>
</protein>
<keyword evidence="5" id="KW-0063">Aspartyl esterase</keyword>
<comment type="pathway">
    <text evidence="2">Glycan metabolism; pectin degradation; 2-dehydro-3-deoxy-D-gluconate from pectin: step 1/5.</text>
</comment>
<dbReference type="InParanoid" id="U5GHH8"/>
<dbReference type="SMR" id="U5GHH8"/>